<evidence type="ECO:0000313" key="15">
    <source>
        <dbReference type="Proteomes" id="UP000232638"/>
    </source>
</evidence>
<dbReference type="Proteomes" id="UP000232638">
    <property type="component" value="Plasmid pTs485"/>
</dbReference>
<dbReference type="InterPro" id="IPR006534">
    <property type="entry name" value="P-type_ATPase_IIIA"/>
</dbReference>
<evidence type="ECO:0000256" key="4">
    <source>
        <dbReference type="ARBA" id="ARBA00022692"/>
    </source>
</evidence>
<dbReference type="FunFam" id="3.40.50.1000:FF:000211">
    <property type="entry name" value="Plasma membrane ATPase"/>
    <property type="match status" value="1"/>
</dbReference>
<dbReference type="GO" id="GO:0008553">
    <property type="term" value="F:P-type proton-exporting transporter activity"/>
    <property type="evidence" value="ECO:0007669"/>
    <property type="project" value="InterPro"/>
</dbReference>
<dbReference type="NCBIfam" id="TIGR01647">
    <property type="entry name" value="ATPase-IIIA_H"/>
    <property type="match status" value="1"/>
</dbReference>
<dbReference type="SFLD" id="SFLDG00002">
    <property type="entry name" value="C1.7:_P-type_atpase_like"/>
    <property type="match status" value="1"/>
</dbReference>
<evidence type="ECO:0000313" key="14">
    <source>
        <dbReference type="EMBL" id="AUB85406.1"/>
    </source>
</evidence>
<dbReference type="GO" id="GO:0120029">
    <property type="term" value="P:proton export across plasma membrane"/>
    <property type="evidence" value="ECO:0007669"/>
    <property type="project" value="InterPro"/>
</dbReference>
<dbReference type="FunFam" id="3.40.1110.10:FF:000005">
    <property type="entry name" value="Plasma membrane ATPase"/>
    <property type="match status" value="1"/>
</dbReference>
<dbReference type="SFLD" id="SFLDS00003">
    <property type="entry name" value="Haloacid_Dehalogenase"/>
    <property type="match status" value="1"/>
</dbReference>
<evidence type="ECO:0000256" key="6">
    <source>
        <dbReference type="ARBA" id="ARBA00022741"/>
    </source>
</evidence>
<dbReference type="FunFam" id="2.70.150.10:FF:000042">
    <property type="entry name" value="Plasma membrane ATPase"/>
    <property type="match status" value="1"/>
</dbReference>
<dbReference type="InterPro" id="IPR023299">
    <property type="entry name" value="ATPase_P-typ_cyto_dom_N"/>
</dbReference>
<feature type="transmembrane region" description="Helical" evidence="12">
    <location>
        <begin position="827"/>
        <end position="849"/>
    </location>
</feature>
<evidence type="ECO:0000256" key="11">
    <source>
        <dbReference type="ARBA" id="ARBA00023136"/>
    </source>
</evidence>
<keyword evidence="3" id="KW-0597">Phosphoprotein</keyword>
<protein>
    <submittedName>
        <fullName evidence="14">Plasma-membrane proton-efflux P-type ATPase</fullName>
    </submittedName>
</protein>
<sequence length="873" mass="92514">MTTQLAAGPGAADDTSAAPVTAAAAAPTGTAAPTTLGPAAITAELAKLGTSPKGLTADEARSRLEKFGPNAIVAHEESRWTKLIGYFWGPIPWMIEAAALISLARADWPDFAVVTGLLLYNAGVGFWQDNKAANALAALKKGLALKARALRGGQWLSVDAADLVPGDLVTVAAGEILPADCLLLEGEYLSVDQSALTGESLPVSKRVGDSAYSGSIAKQGTMTAAVTATGNQTFFGRTAKLVAAAGSKSHSEQAVLQIGDFLILLAAALAVILVGFQVYRDVVVADVWGWDTLGAIAQFVLVLLIASVPVAMPAVMSVTMALGALALSKEKAIVSRLSAIEELAGVDVLCSDKTGTLTMNQLKLDEPIPYGRAQPQDVVFAAALASQRNSEDAIDQAVLHALADPKALDTVTQTRFVPFDPVNKKTEATVTDAQGRSFQYAKGAPQAIADLCHLDPVTRGKYDGQVNDLAGRGYRALGVASSGDDGKTWTLVGLLSLMDPPRPDAKSTIAETQRLGLAVKMVTGDDVAIGSEIAKQLGMGGHLLVAGDVFKEGTDPDQIPLSAARAVERADGFGRVFPQHKYQIVKALQQLGHLVAMTGDGVNDAPALKEADCGVAVSGATDAARSAAALILTAPGLSTIVNAIVEARKIFERIRSYVYYRIAMTLDIMFVVVMAYVFFGFQPLTAIMIVVLALLDDIPIMTIAYDNVETAPRPVRWQMQRILVFSSLMGLFAIAQSFGLVLAGMEWMSDPALMARFALDHQHLQTMLFLQLAAGGHLLLFVVRTRRSMFVPPYPSLPLFLAIVATQAVAALMCAFGVLVPQLPWDLIGIVWVYCLAWMVVIDGVKLIYYRVLDRRDATQTRLSQPIAALPAQ</sequence>
<comment type="subcellular location">
    <subcellularLocation>
        <location evidence="1">Membrane</location>
        <topology evidence="1">Multi-pass membrane protein</topology>
    </subcellularLocation>
</comment>
<proteinExistence type="inferred from homology"/>
<dbReference type="SUPFAM" id="SSF81653">
    <property type="entry name" value="Calcium ATPase, transduction domain A"/>
    <property type="match status" value="1"/>
</dbReference>
<dbReference type="InterPro" id="IPR008250">
    <property type="entry name" value="ATPase_P-typ_transduc_dom_A_sf"/>
</dbReference>
<feature type="transmembrane region" description="Helical" evidence="12">
    <location>
        <begin position="299"/>
        <end position="327"/>
    </location>
</feature>
<dbReference type="InterPro" id="IPR059000">
    <property type="entry name" value="ATPase_P-type_domA"/>
</dbReference>
<dbReference type="GO" id="GO:0005524">
    <property type="term" value="F:ATP binding"/>
    <property type="evidence" value="ECO:0007669"/>
    <property type="project" value="UniProtKB-KW"/>
</dbReference>
<dbReference type="EMBL" id="CP020372">
    <property type="protein sequence ID" value="AUB85406.1"/>
    <property type="molecule type" value="Genomic_DNA"/>
</dbReference>
<dbReference type="Gene3D" id="1.20.1110.10">
    <property type="entry name" value="Calcium-transporting ATPase, transmembrane domain"/>
    <property type="match status" value="1"/>
</dbReference>
<evidence type="ECO:0000256" key="10">
    <source>
        <dbReference type="ARBA" id="ARBA00022989"/>
    </source>
</evidence>
<dbReference type="OrthoDB" id="9814270at2"/>
<dbReference type="AlphaFoldDB" id="A0A2K8UIL2"/>
<keyword evidence="9" id="KW-1278">Translocase</keyword>
<keyword evidence="15" id="KW-1185">Reference proteome</keyword>
<dbReference type="InterPro" id="IPR023214">
    <property type="entry name" value="HAD_sf"/>
</dbReference>
<feature type="transmembrane region" description="Helical" evidence="12">
    <location>
        <begin position="722"/>
        <end position="744"/>
    </location>
</feature>
<dbReference type="InterPro" id="IPR044492">
    <property type="entry name" value="P_typ_ATPase_HD_dom"/>
</dbReference>
<dbReference type="SUPFAM" id="SSF56784">
    <property type="entry name" value="HAD-like"/>
    <property type="match status" value="1"/>
</dbReference>
<dbReference type="NCBIfam" id="TIGR01494">
    <property type="entry name" value="ATPase_P-type"/>
    <property type="match status" value="2"/>
</dbReference>
<accession>A0A2K8UIL2</accession>
<dbReference type="PRINTS" id="PR00119">
    <property type="entry name" value="CATATPASE"/>
</dbReference>
<dbReference type="Gene3D" id="3.40.50.1000">
    <property type="entry name" value="HAD superfamily/HAD-like"/>
    <property type="match status" value="1"/>
</dbReference>
<feature type="transmembrane region" description="Helical" evidence="12">
    <location>
        <begin position="658"/>
        <end position="678"/>
    </location>
</feature>
<reference evidence="14 15" key="1">
    <citation type="submission" date="2017-03" db="EMBL/GenBank/DDBJ databases">
        <title>Complete genome sequence of Candidatus 'Thiodictyon syntrophicum' sp. nov. strain Cad16T, a photolithoautotroph purple sulfur bacterium isolated from an alpine meromictic lake.</title>
        <authorList>
            <person name="Luedin S.M."/>
            <person name="Pothier J.F."/>
            <person name="Danza F."/>
            <person name="Storelli N."/>
            <person name="Wittwer M."/>
            <person name="Tonolla M."/>
        </authorList>
    </citation>
    <scope>NUCLEOTIDE SEQUENCE [LARGE SCALE GENOMIC DNA]</scope>
    <source>
        <strain evidence="14 15">Cad16T</strain>
        <plasmid evidence="15">Plasmid pts485</plasmid>
    </source>
</reference>
<organism evidence="14 15">
    <name type="scientific">Candidatus Thiodictyon syntrophicum</name>
    <dbReference type="NCBI Taxonomy" id="1166950"/>
    <lineage>
        <taxon>Bacteria</taxon>
        <taxon>Pseudomonadati</taxon>
        <taxon>Pseudomonadota</taxon>
        <taxon>Gammaproteobacteria</taxon>
        <taxon>Chromatiales</taxon>
        <taxon>Chromatiaceae</taxon>
        <taxon>Thiodictyon</taxon>
    </lineage>
</organism>
<evidence type="ECO:0000256" key="8">
    <source>
        <dbReference type="ARBA" id="ARBA00022842"/>
    </source>
</evidence>
<dbReference type="InterPro" id="IPR023298">
    <property type="entry name" value="ATPase_P-typ_TM_dom_sf"/>
</dbReference>
<keyword evidence="14" id="KW-0614">Plasmid</keyword>
<evidence type="ECO:0000259" key="13">
    <source>
        <dbReference type="SMART" id="SM00831"/>
    </source>
</evidence>
<dbReference type="GO" id="GO:0046872">
    <property type="term" value="F:metal ion binding"/>
    <property type="evidence" value="ECO:0007669"/>
    <property type="project" value="UniProtKB-KW"/>
</dbReference>
<feature type="transmembrane region" description="Helical" evidence="12">
    <location>
        <begin position="258"/>
        <end position="279"/>
    </location>
</feature>
<dbReference type="RefSeq" id="WP_100923033.1">
    <property type="nucleotide sequence ID" value="NZ_CP020372.1"/>
</dbReference>
<evidence type="ECO:0000256" key="3">
    <source>
        <dbReference type="ARBA" id="ARBA00022553"/>
    </source>
</evidence>
<keyword evidence="4 12" id="KW-0812">Transmembrane</keyword>
<evidence type="ECO:0000256" key="1">
    <source>
        <dbReference type="ARBA" id="ARBA00004141"/>
    </source>
</evidence>
<keyword evidence="7" id="KW-0067">ATP-binding</keyword>
<dbReference type="Gene3D" id="2.70.150.10">
    <property type="entry name" value="Calcium-transporting ATPase, cytoplasmic transduction domain A"/>
    <property type="match status" value="1"/>
</dbReference>
<dbReference type="InterPro" id="IPR001757">
    <property type="entry name" value="P_typ_ATPase"/>
</dbReference>
<keyword evidence="11 12" id="KW-0472">Membrane</keyword>
<comment type="similarity">
    <text evidence="2">Belongs to the cation transport ATPase (P-type) (TC 3.A.3) family. Type IIIA subfamily.</text>
</comment>
<dbReference type="Pfam" id="PF00702">
    <property type="entry name" value="Hydrolase"/>
    <property type="match status" value="1"/>
</dbReference>
<feature type="domain" description="Cation-transporting P-type ATPase N-terminal" evidence="13">
    <location>
        <begin position="37"/>
        <end position="107"/>
    </location>
</feature>
<feature type="transmembrane region" description="Helical" evidence="12">
    <location>
        <begin position="684"/>
        <end position="701"/>
    </location>
</feature>
<dbReference type="PROSITE" id="PS00154">
    <property type="entry name" value="ATPASE_E1_E2"/>
    <property type="match status" value="1"/>
</dbReference>
<evidence type="ECO:0000256" key="9">
    <source>
        <dbReference type="ARBA" id="ARBA00022967"/>
    </source>
</evidence>
<dbReference type="CDD" id="cd02076">
    <property type="entry name" value="P-type_ATPase_H"/>
    <property type="match status" value="1"/>
</dbReference>
<dbReference type="SFLD" id="SFLDF00027">
    <property type="entry name" value="p-type_atpase"/>
    <property type="match status" value="1"/>
</dbReference>
<evidence type="ECO:0000256" key="7">
    <source>
        <dbReference type="ARBA" id="ARBA00022840"/>
    </source>
</evidence>
<dbReference type="SMART" id="SM00831">
    <property type="entry name" value="Cation_ATPase_N"/>
    <property type="match status" value="1"/>
</dbReference>
<dbReference type="SUPFAM" id="SSF81665">
    <property type="entry name" value="Calcium ATPase, transmembrane domain M"/>
    <property type="match status" value="1"/>
</dbReference>
<evidence type="ECO:0000256" key="12">
    <source>
        <dbReference type="SAM" id="Phobius"/>
    </source>
</evidence>
<keyword evidence="8" id="KW-0460">Magnesium</keyword>
<keyword evidence="5" id="KW-0479">Metal-binding</keyword>
<dbReference type="KEGG" id="tsy:THSYN_31270"/>
<evidence type="ECO:0000256" key="5">
    <source>
        <dbReference type="ARBA" id="ARBA00022723"/>
    </source>
</evidence>
<dbReference type="PANTHER" id="PTHR42861">
    <property type="entry name" value="CALCIUM-TRANSPORTING ATPASE"/>
    <property type="match status" value="1"/>
</dbReference>
<dbReference type="PRINTS" id="PR00120">
    <property type="entry name" value="HATPASE"/>
</dbReference>
<dbReference type="GO" id="GO:0016020">
    <property type="term" value="C:membrane"/>
    <property type="evidence" value="ECO:0007669"/>
    <property type="project" value="UniProtKB-SubCell"/>
</dbReference>
<feature type="transmembrane region" description="Helical" evidence="12">
    <location>
        <begin position="764"/>
        <end position="785"/>
    </location>
</feature>
<dbReference type="Pfam" id="PF00122">
    <property type="entry name" value="E1-E2_ATPase"/>
    <property type="match status" value="1"/>
</dbReference>
<geneLocation type="plasmid" evidence="15">
    <name>pts485</name>
</geneLocation>
<dbReference type="FunFam" id="3.40.50.1000:FF:000001">
    <property type="entry name" value="Phospholipid-transporting ATPase IC"/>
    <property type="match status" value="1"/>
</dbReference>
<dbReference type="GO" id="GO:0016887">
    <property type="term" value="F:ATP hydrolysis activity"/>
    <property type="evidence" value="ECO:0007669"/>
    <property type="project" value="InterPro"/>
</dbReference>
<keyword evidence="6" id="KW-0547">Nucleotide-binding</keyword>
<keyword evidence="10 12" id="KW-1133">Transmembrane helix</keyword>
<gene>
    <name evidence="14" type="ORF">THSYN_31270</name>
</gene>
<dbReference type="InterPro" id="IPR018303">
    <property type="entry name" value="ATPase_P-typ_P_site"/>
</dbReference>
<feature type="transmembrane region" description="Helical" evidence="12">
    <location>
        <begin position="797"/>
        <end position="821"/>
    </location>
</feature>
<name>A0A2K8UIL2_9GAMM</name>
<dbReference type="InterPro" id="IPR004014">
    <property type="entry name" value="ATPase_P-typ_cation-transptr_N"/>
</dbReference>
<dbReference type="Gene3D" id="3.40.1110.10">
    <property type="entry name" value="Calcium-transporting ATPase, cytoplasmic domain N"/>
    <property type="match status" value="1"/>
</dbReference>
<dbReference type="InterPro" id="IPR036412">
    <property type="entry name" value="HAD-like_sf"/>
</dbReference>
<evidence type="ECO:0000256" key="2">
    <source>
        <dbReference type="ARBA" id="ARBA00008804"/>
    </source>
</evidence>
<dbReference type="Pfam" id="PF00690">
    <property type="entry name" value="Cation_ATPase_N"/>
    <property type="match status" value="1"/>
</dbReference>